<evidence type="ECO:0000256" key="1">
    <source>
        <dbReference type="SAM" id="MobiDB-lite"/>
    </source>
</evidence>
<keyword evidence="2" id="KW-0812">Transmembrane</keyword>
<keyword evidence="2" id="KW-1133">Transmembrane helix</keyword>
<feature type="compositionally biased region" description="Low complexity" evidence="1">
    <location>
        <begin position="326"/>
        <end position="338"/>
    </location>
</feature>
<sequence>MARSTFTDLVSGRPPILSIILMVFAMITSSHAFNLALRDSDGCPSSYQKCEAAGLPEAFCCPSSSTCVSLDNASSVICCPKGQACTYIEPINCNVQLQNATLHPRNPIKTTRLDDQLPKCGNLCCPFGYVCKGNQLCEMDSSTSSTTTLGGSPTSTITGTSSSKSTTYTATDSLSKTDQGKPTTLSPSDTHPPASNSLMTDSNPTSASMAAACPPFPTTAVIAGFFPGAVFGAVLASMALFCYRKRRKGCKDPRIKFSQHSAYNRSPFSISHPIPSEESSYRTDFLLRRSQRSSSRSILQRTGTRVKSLFGSNPKFAVHDLDKVPQVPVTPPQQVRRQPSTESIRVYTPPGGLANTRTPKQGHYLSVGPHPTFTDMIDEVGFKDKKGDPCYKVAESPEASRTNLQVPRDVY</sequence>
<feature type="region of interest" description="Disordered" evidence="1">
    <location>
        <begin position="145"/>
        <end position="204"/>
    </location>
</feature>
<feature type="region of interest" description="Disordered" evidence="1">
    <location>
        <begin position="326"/>
        <end position="362"/>
    </location>
</feature>
<feature type="compositionally biased region" description="Low complexity" evidence="1">
    <location>
        <begin position="145"/>
        <end position="173"/>
    </location>
</feature>
<dbReference type="AlphaFoldDB" id="A0A5N7CIE1"/>
<feature type="transmembrane region" description="Helical" evidence="2">
    <location>
        <begin position="220"/>
        <end position="243"/>
    </location>
</feature>
<accession>A0A5N7CIE1</accession>
<reference evidence="4" key="1">
    <citation type="submission" date="2019-04" db="EMBL/GenBank/DDBJ databases">
        <title>Friends and foes A comparative genomics studyof 23 Aspergillus species from section Flavi.</title>
        <authorList>
            <consortium name="DOE Joint Genome Institute"/>
            <person name="Kjaerbolling I."/>
            <person name="Vesth T."/>
            <person name="Frisvad J.C."/>
            <person name="Nybo J.L."/>
            <person name="Theobald S."/>
            <person name="Kildgaard S."/>
            <person name="Isbrandt T."/>
            <person name="Kuo A."/>
            <person name="Sato A."/>
            <person name="Lyhne E.K."/>
            <person name="Kogle M.E."/>
            <person name="Wiebenga A."/>
            <person name="Kun R.S."/>
            <person name="Lubbers R.J."/>
            <person name="Makela M.R."/>
            <person name="Barry K."/>
            <person name="Chovatia M."/>
            <person name="Clum A."/>
            <person name="Daum C."/>
            <person name="Haridas S."/>
            <person name="He G."/>
            <person name="LaButti K."/>
            <person name="Lipzen A."/>
            <person name="Mondo S."/>
            <person name="Riley R."/>
            <person name="Salamov A."/>
            <person name="Simmons B.A."/>
            <person name="Magnuson J.K."/>
            <person name="Henrissat B."/>
            <person name="Mortensen U.H."/>
            <person name="Larsen T.O."/>
            <person name="Devries R.P."/>
            <person name="Grigoriev I.V."/>
            <person name="Machida M."/>
            <person name="Baker S.E."/>
            <person name="Andersen M.R."/>
        </authorList>
    </citation>
    <scope>NUCLEOTIDE SEQUENCE [LARGE SCALE GENOMIC DNA]</scope>
    <source>
        <strain evidence="4">IBT 14317</strain>
    </source>
</reference>
<protein>
    <recommendedName>
        <fullName evidence="5">GPI transamidase component PIG-S</fullName>
    </recommendedName>
</protein>
<evidence type="ECO:0000256" key="2">
    <source>
        <dbReference type="SAM" id="Phobius"/>
    </source>
</evidence>
<proteinExistence type="predicted"/>
<organism evidence="4">
    <name type="scientific">Petromyces alliaceus</name>
    <name type="common">Aspergillus alliaceus</name>
    <dbReference type="NCBI Taxonomy" id="209559"/>
    <lineage>
        <taxon>Eukaryota</taxon>
        <taxon>Fungi</taxon>
        <taxon>Dikarya</taxon>
        <taxon>Ascomycota</taxon>
        <taxon>Pezizomycotina</taxon>
        <taxon>Eurotiomycetes</taxon>
        <taxon>Eurotiomycetidae</taxon>
        <taxon>Eurotiales</taxon>
        <taxon>Aspergillaceae</taxon>
        <taxon>Aspergillus</taxon>
        <taxon>Aspergillus subgen. Circumdati</taxon>
    </lineage>
</organism>
<evidence type="ECO:0000256" key="3">
    <source>
        <dbReference type="SAM" id="SignalP"/>
    </source>
</evidence>
<dbReference type="Proteomes" id="UP000326877">
    <property type="component" value="Unassembled WGS sequence"/>
</dbReference>
<keyword evidence="2" id="KW-0472">Membrane</keyword>
<dbReference type="OrthoDB" id="5338512at2759"/>
<evidence type="ECO:0008006" key="5">
    <source>
        <dbReference type="Google" id="ProtNLM"/>
    </source>
</evidence>
<feature type="compositionally biased region" description="Polar residues" evidence="1">
    <location>
        <begin position="174"/>
        <end position="204"/>
    </location>
</feature>
<gene>
    <name evidence="4" type="ORF">BDV23DRAFT_148344</name>
</gene>
<keyword evidence="3" id="KW-0732">Signal</keyword>
<feature type="signal peptide" evidence="3">
    <location>
        <begin position="1"/>
        <end position="32"/>
    </location>
</feature>
<evidence type="ECO:0000313" key="4">
    <source>
        <dbReference type="EMBL" id="KAE8393970.1"/>
    </source>
</evidence>
<dbReference type="EMBL" id="ML735226">
    <property type="protein sequence ID" value="KAE8393970.1"/>
    <property type="molecule type" value="Genomic_DNA"/>
</dbReference>
<name>A0A5N7CIE1_PETAA</name>
<feature type="chain" id="PRO_5024800344" description="GPI transamidase component PIG-S" evidence="3">
    <location>
        <begin position="33"/>
        <end position="411"/>
    </location>
</feature>